<protein>
    <submittedName>
        <fullName evidence="1">Uncharacterized protein</fullName>
    </submittedName>
</protein>
<accession>A0A8X6X686</accession>
<proteinExistence type="predicted"/>
<comment type="caution">
    <text evidence="1">The sequence shown here is derived from an EMBL/GenBank/DDBJ whole genome shotgun (WGS) entry which is preliminary data.</text>
</comment>
<gene>
    <name evidence="1" type="ORF">TNIN_104771</name>
</gene>
<name>A0A8X6X686_9ARAC</name>
<dbReference type="EMBL" id="BMAV01006050">
    <property type="protein sequence ID" value="GFY47660.1"/>
    <property type="molecule type" value="Genomic_DNA"/>
</dbReference>
<evidence type="ECO:0000313" key="2">
    <source>
        <dbReference type="Proteomes" id="UP000886998"/>
    </source>
</evidence>
<keyword evidence="2" id="KW-1185">Reference proteome</keyword>
<dbReference type="Proteomes" id="UP000886998">
    <property type="component" value="Unassembled WGS sequence"/>
</dbReference>
<organism evidence="1 2">
    <name type="scientific">Trichonephila inaurata madagascariensis</name>
    <dbReference type="NCBI Taxonomy" id="2747483"/>
    <lineage>
        <taxon>Eukaryota</taxon>
        <taxon>Metazoa</taxon>
        <taxon>Ecdysozoa</taxon>
        <taxon>Arthropoda</taxon>
        <taxon>Chelicerata</taxon>
        <taxon>Arachnida</taxon>
        <taxon>Araneae</taxon>
        <taxon>Araneomorphae</taxon>
        <taxon>Entelegynae</taxon>
        <taxon>Araneoidea</taxon>
        <taxon>Nephilidae</taxon>
        <taxon>Trichonephila</taxon>
        <taxon>Trichonephila inaurata</taxon>
    </lineage>
</organism>
<reference evidence="1" key="1">
    <citation type="submission" date="2020-08" db="EMBL/GenBank/DDBJ databases">
        <title>Multicomponent nature underlies the extraordinary mechanical properties of spider dragline silk.</title>
        <authorList>
            <person name="Kono N."/>
            <person name="Nakamura H."/>
            <person name="Mori M."/>
            <person name="Yoshida Y."/>
            <person name="Ohtoshi R."/>
            <person name="Malay A.D."/>
            <person name="Moran D.A.P."/>
            <person name="Tomita M."/>
            <person name="Numata K."/>
            <person name="Arakawa K."/>
        </authorList>
    </citation>
    <scope>NUCLEOTIDE SEQUENCE</scope>
</reference>
<dbReference type="AlphaFoldDB" id="A0A8X6X686"/>
<sequence length="158" mass="17735">MSDLKVTLWSDSTTALWWMKEYGNWSAFVANREKEIRQLTQIQPWKYVPGMKSLLSGTSPLPPDRVTDCAISEVVGIDLAGPPFLKTGEKAFHCQAQDNLHSQITVPVFRWQIGLGGKWIGAENIEKHQIKNSLEIYTLPPQGGEAGGKDWFASSRNY</sequence>
<evidence type="ECO:0000313" key="1">
    <source>
        <dbReference type="EMBL" id="GFY47660.1"/>
    </source>
</evidence>